<feature type="domain" description="FAD-binding" evidence="5">
    <location>
        <begin position="6"/>
        <end position="365"/>
    </location>
</feature>
<dbReference type="AlphaFoldDB" id="A0A8H7PTH8"/>
<dbReference type="InterPro" id="IPR050641">
    <property type="entry name" value="RIFMO-like"/>
</dbReference>
<evidence type="ECO:0000256" key="3">
    <source>
        <dbReference type="ARBA" id="ARBA00022827"/>
    </source>
</evidence>
<evidence type="ECO:0000256" key="2">
    <source>
        <dbReference type="ARBA" id="ARBA00022630"/>
    </source>
</evidence>
<keyword evidence="3" id="KW-0274">FAD</keyword>
<dbReference type="GO" id="GO:0016709">
    <property type="term" value="F:oxidoreductase activity, acting on paired donors, with incorporation or reduction of molecular oxygen, NAD(P)H as one donor, and incorporation of one atom of oxygen"/>
    <property type="evidence" value="ECO:0007669"/>
    <property type="project" value="UniProtKB-ARBA"/>
</dbReference>
<dbReference type="Gene3D" id="3.30.70.2450">
    <property type="match status" value="1"/>
</dbReference>
<evidence type="ECO:0000256" key="4">
    <source>
        <dbReference type="ARBA" id="ARBA00023002"/>
    </source>
</evidence>
<gene>
    <name evidence="6" type="ORF">INT43_003599</name>
</gene>
<dbReference type="GO" id="GO:0071949">
    <property type="term" value="F:FAD binding"/>
    <property type="evidence" value="ECO:0007669"/>
    <property type="project" value="InterPro"/>
</dbReference>
<dbReference type="Gene3D" id="3.50.50.60">
    <property type="entry name" value="FAD/NAD(P)-binding domain"/>
    <property type="match status" value="1"/>
</dbReference>
<organism evidence="6 7">
    <name type="scientific">Mortierella isabellina</name>
    <name type="common">Filamentous fungus</name>
    <name type="synonym">Umbelopsis isabellina</name>
    <dbReference type="NCBI Taxonomy" id="91625"/>
    <lineage>
        <taxon>Eukaryota</taxon>
        <taxon>Fungi</taxon>
        <taxon>Fungi incertae sedis</taxon>
        <taxon>Mucoromycota</taxon>
        <taxon>Mucoromycotina</taxon>
        <taxon>Umbelopsidomycetes</taxon>
        <taxon>Umbelopsidales</taxon>
        <taxon>Umbelopsidaceae</taxon>
        <taxon>Umbelopsis</taxon>
    </lineage>
</organism>
<dbReference type="PRINTS" id="PR00420">
    <property type="entry name" value="RNGMNOXGNASE"/>
</dbReference>
<protein>
    <recommendedName>
        <fullName evidence="5">FAD-binding domain-containing protein</fullName>
    </recommendedName>
</protein>
<dbReference type="Pfam" id="PF01494">
    <property type="entry name" value="FAD_binding_3"/>
    <property type="match status" value="1"/>
</dbReference>
<proteinExistence type="predicted"/>
<dbReference type="InterPro" id="IPR036188">
    <property type="entry name" value="FAD/NAD-bd_sf"/>
</dbReference>
<keyword evidence="2" id="KW-0285">Flavoprotein</keyword>
<dbReference type="InterPro" id="IPR002938">
    <property type="entry name" value="FAD-bd"/>
</dbReference>
<dbReference type="Proteomes" id="UP000654370">
    <property type="component" value="Unassembled WGS sequence"/>
</dbReference>
<evidence type="ECO:0000313" key="7">
    <source>
        <dbReference type="Proteomes" id="UP000654370"/>
    </source>
</evidence>
<sequence>MTDIIDVLICGAGPVGCFFANLMEQAGHNFRIIDNTTFESRRGQSRALLLTARSLEILHDRGLSGDILRAALILHGFRLYTPTKQAAQVEMGQLDTPFPHITTIPQWKLEEALISNLKTKIERPATVLSYVQESDHVVAKVQHGDDKDNIEEIRARYLVGSDGVHSAVRKGIEGWTFNGVVVNAPFAIADVELEGENPPSDRHLSFVNSPKGSFGFIPMAKPDGEGIIYRILFNVERIETYSDDGSHITQGIKTTHDFTEKEMEEMLTERASPFKFEIKKTLWVSKFGVNERKANGFRRGRAFIIGDAAHCHSPAGGQGMNLGLQDAYNLAWKISAILNNTVKDPEQLLESYHLERVEQVDKTIEATGKALRTQVTSGIMSDFMRTFVLPVIVSIPSIQGMAGHVVQQLYVTIPTKSPLLAMKTNSTIIEPGKFFTDTGVIYPKNTIDFGPNTIKQILQKSYRHVALLIWNGCGSEEASEPFWKLLEVYQKCVRPVVIASTIYVERYRVPPYGANSADGQTGFWADPRGSLGKKLGIPDKHAGIILLRPDMYVAFSADYKGNSPLPLEPLKAYLDQHFKSAS</sequence>
<accession>A0A8H7PTH8</accession>
<dbReference type="PANTHER" id="PTHR43004">
    <property type="entry name" value="TRK SYSTEM POTASSIUM UPTAKE PROTEIN"/>
    <property type="match status" value="1"/>
</dbReference>
<evidence type="ECO:0000313" key="6">
    <source>
        <dbReference type="EMBL" id="KAG2179816.1"/>
    </source>
</evidence>
<evidence type="ECO:0000259" key="5">
    <source>
        <dbReference type="Pfam" id="PF01494"/>
    </source>
</evidence>
<dbReference type="SUPFAM" id="SSF51905">
    <property type="entry name" value="FAD/NAD(P)-binding domain"/>
    <property type="match status" value="1"/>
</dbReference>
<keyword evidence="4" id="KW-0560">Oxidoreductase</keyword>
<evidence type="ECO:0000256" key="1">
    <source>
        <dbReference type="ARBA" id="ARBA00001974"/>
    </source>
</evidence>
<comment type="cofactor">
    <cofactor evidence="1">
        <name>FAD</name>
        <dbReference type="ChEBI" id="CHEBI:57692"/>
    </cofactor>
</comment>
<dbReference type="PANTHER" id="PTHR43004:SF19">
    <property type="entry name" value="BINDING MONOOXYGENASE, PUTATIVE (JCVI)-RELATED"/>
    <property type="match status" value="1"/>
</dbReference>
<keyword evidence="7" id="KW-1185">Reference proteome</keyword>
<name>A0A8H7PTH8_MORIS</name>
<reference evidence="6" key="1">
    <citation type="submission" date="2020-12" db="EMBL/GenBank/DDBJ databases">
        <title>Metabolic potential, ecology and presence of endohyphal bacteria is reflected in genomic diversity of Mucoromycotina.</title>
        <authorList>
            <person name="Muszewska A."/>
            <person name="Okrasinska A."/>
            <person name="Steczkiewicz K."/>
            <person name="Drgas O."/>
            <person name="Orlowska M."/>
            <person name="Perlinska-Lenart U."/>
            <person name="Aleksandrzak-Piekarczyk T."/>
            <person name="Szatraj K."/>
            <person name="Zielenkiewicz U."/>
            <person name="Pilsyk S."/>
            <person name="Malc E."/>
            <person name="Mieczkowski P."/>
            <person name="Kruszewska J.S."/>
            <person name="Biernat P."/>
            <person name="Pawlowska J."/>
        </authorList>
    </citation>
    <scope>NUCLEOTIDE SEQUENCE</scope>
    <source>
        <strain evidence="6">WA0000067209</strain>
    </source>
</reference>
<dbReference type="EMBL" id="JAEPQZ010000006">
    <property type="protein sequence ID" value="KAG2179816.1"/>
    <property type="molecule type" value="Genomic_DNA"/>
</dbReference>
<dbReference type="OrthoDB" id="2690153at2759"/>
<comment type="caution">
    <text evidence="6">The sequence shown here is derived from an EMBL/GenBank/DDBJ whole genome shotgun (WGS) entry which is preliminary data.</text>
</comment>